<dbReference type="Proteomes" id="UP001189813">
    <property type="component" value="Unassembled WGS sequence"/>
</dbReference>
<accession>A0ABM9J873</accession>
<gene>
    <name evidence="2" type="ORF">LMG19083_01364</name>
</gene>
<dbReference type="SUPFAM" id="SSF50814">
    <property type="entry name" value="Lipocalins"/>
    <property type="match status" value="1"/>
</dbReference>
<dbReference type="InterPro" id="IPR047202">
    <property type="entry name" value="Lipocalin_Blc-like_dom"/>
</dbReference>
<dbReference type="InterPro" id="IPR012674">
    <property type="entry name" value="Calycin"/>
</dbReference>
<dbReference type="EMBL" id="CATZBU010000003">
    <property type="protein sequence ID" value="CAJ0785966.1"/>
    <property type="molecule type" value="Genomic_DNA"/>
</dbReference>
<dbReference type="PANTHER" id="PTHR10612:SF34">
    <property type="entry name" value="APOLIPOPROTEIN D"/>
    <property type="match status" value="1"/>
</dbReference>
<dbReference type="Gene3D" id="2.40.128.20">
    <property type="match status" value="1"/>
</dbReference>
<dbReference type="PRINTS" id="PR01171">
    <property type="entry name" value="BCTLIPOCALIN"/>
</dbReference>
<evidence type="ECO:0000259" key="1">
    <source>
        <dbReference type="Pfam" id="PF08212"/>
    </source>
</evidence>
<dbReference type="InterPro" id="IPR000566">
    <property type="entry name" value="Lipocln_cytosolic_FA-bd_dom"/>
</dbReference>
<organism evidence="2 3">
    <name type="scientific">Ralstonia psammae</name>
    <dbReference type="NCBI Taxonomy" id="3058598"/>
    <lineage>
        <taxon>Bacteria</taxon>
        <taxon>Pseudomonadati</taxon>
        <taxon>Pseudomonadota</taxon>
        <taxon>Betaproteobacteria</taxon>
        <taxon>Burkholderiales</taxon>
        <taxon>Burkholderiaceae</taxon>
        <taxon>Ralstonia</taxon>
    </lineage>
</organism>
<sequence>MRKSGRDSFGKAVQLTGQKVSTMQGERAARWVLQTLKRIWHVLCTLKRPLMPQGVTQVRRWRLQLLVLTVAGGALMAGCAPTSPPQGIAPVSPFDLQRYQGRWYEQARLDHAFERGLTDVSATYQPQSDGTVRVVNRGFDPATGMWREAIGKAMFTGAPNTGSLKVSFFGPFYGGYHVAALDADYRWALVVGPDRSYCWILTRAKHLDAMLRESIVARARALGIDTAALIWVSHERQDPAR</sequence>
<dbReference type="PANTHER" id="PTHR10612">
    <property type="entry name" value="APOLIPOPROTEIN D"/>
    <property type="match status" value="1"/>
</dbReference>
<proteinExistence type="predicted"/>
<keyword evidence="3" id="KW-1185">Reference proteome</keyword>
<dbReference type="CDD" id="cd19438">
    <property type="entry name" value="lipocalin_Blc-like"/>
    <property type="match status" value="1"/>
</dbReference>
<dbReference type="Pfam" id="PF08212">
    <property type="entry name" value="Lipocalin_2"/>
    <property type="match status" value="1"/>
</dbReference>
<name>A0ABM9J873_9RALS</name>
<protein>
    <recommendedName>
        <fullName evidence="1">Lipocalin/cytosolic fatty-acid binding domain-containing protein</fullName>
    </recommendedName>
</protein>
<dbReference type="InterPro" id="IPR002446">
    <property type="entry name" value="Lipocalin_bac"/>
</dbReference>
<reference evidence="2 3" key="1">
    <citation type="submission" date="2023-07" db="EMBL/GenBank/DDBJ databases">
        <authorList>
            <person name="Peeters C."/>
        </authorList>
    </citation>
    <scope>NUCLEOTIDE SEQUENCE [LARGE SCALE GENOMIC DNA]</scope>
    <source>
        <strain evidence="2 3">LMG 19083</strain>
    </source>
</reference>
<feature type="domain" description="Lipocalin/cytosolic fatty-acid binding" evidence="1">
    <location>
        <begin position="94"/>
        <end position="233"/>
    </location>
</feature>
<evidence type="ECO:0000313" key="2">
    <source>
        <dbReference type="EMBL" id="CAJ0785966.1"/>
    </source>
</evidence>
<comment type="caution">
    <text evidence="2">The sequence shown here is derived from an EMBL/GenBank/DDBJ whole genome shotgun (WGS) entry which is preliminary data.</text>
</comment>
<evidence type="ECO:0000313" key="3">
    <source>
        <dbReference type="Proteomes" id="UP001189813"/>
    </source>
</evidence>